<dbReference type="InterPro" id="IPR016541">
    <property type="entry name" value="UCP008505"/>
</dbReference>
<dbReference type="Gene3D" id="3.40.50.1010">
    <property type="entry name" value="5'-nuclease"/>
    <property type="match status" value="1"/>
</dbReference>
<evidence type="ECO:0000313" key="2">
    <source>
        <dbReference type="Proteomes" id="UP000323176"/>
    </source>
</evidence>
<sequence length="154" mass="18821">MEYIYCLDTNFFIELWNKHYSPEMFIDFWDKLIDIAKDKKCYIPIQVYEEIIQIDDNVEKYIKRNKDFFVCSYTEEIESNLSSLYQDEYTYNLIDNKKLKNYADIFVLAYAKHYNSIVVTFDGKLINCCKNHNIEYIYPYDFIKKNNFKFIVQN</sequence>
<protein>
    <submittedName>
        <fullName evidence="1">DUF4411 family protein</fullName>
    </submittedName>
</protein>
<proteinExistence type="predicted"/>
<comment type="caution">
    <text evidence="1">The sequence shown here is derived from an EMBL/GenBank/DDBJ whole genome shotgun (WGS) entry which is preliminary data.</text>
</comment>
<dbReference type="OrthoDB" id="3231195at2"/>
<organism evidence="1 2">
    <name type="scientific">Brachyspira pilosicoli</name>
    <name type="common">Serpulina pilosicoli</name>
    <dbReference type="NCBI Taxonomy" id="52584"/>
    <lineage>
        <taxon>Bacteria</taxon>
        <taxon>Pseudomonadati</taxon>
        <taxon>Spirochaetota</taxon>
        <taxon>Spirochaetia</taxon>
        <taxon>Brachyspirales</taxon>
        <taxon>Brachyspiraceae</taxon>
        <taxon>Brachyspira</taxon>
    </lineage>
</organism>
<accession>A0A5C8EVN7</accession>
<dbReference type="AlphaFoldDB" id="A0A5C8EVN7"/>
<dbReference type="EMBL" id="SAXY01000046">
    <property type="protein sequence ID" value="TXJ41041.1"/>
    <property type="molecule type" value="Genomic_DNA"/>
</dbReference>
<name>A0A5C8EVN7_BRAPL</name>
<dbReference type="InterPro" id="IPR029060">
    <property type="entry name" value="PIN-like_dom_sf"/>
</dbReference>
<dbReference type="Pfam" id="PF14367">
    <property type="entry name" value="DUF4411"/>
    <property type="match status" value="1"/>
</dbReference>
<dbReference type="SUPFAM" id="SSF88723">
    <property type="entry name" value="PIN domain-like"/>
    <property type="match status" value="1"/>
</dbReference>
<gene>
    <name evidence="1" type="ORF">EPJ72_07550</name>
</gene>
<reference evidence="1 2" key="1">
    <citation type="journal article" date="1992" name="Lakartidningen">
        <title>[Penicillin V and not amoxicillin is the first choice preparation in acute otitis].</title>
        <authorList>
            <person name="Kamme C."/>
            <person name="Lundgren K."/>
            <person name="Prellner K."/>
        </authorList>
    </citation>
    <scope>NUCLEOTIDE SEQUENCE [LARGE SCALE GENOMIC DNA]</scope>
    <source>
        <strain evidence="1 2">PC5538III-hc</strain>
    </source>
</reference>
<dbReference type="Proteomes" id="UP000323176">
    <property type="component" value="Unassembled WGS sequence"/>
</dbReference>
<evidence type="ECO:0000313" key="1">
    <source>
        <dbReference type="EMBL" id="TXJ41041.1"/>
    </source>
</evidence>